<protein>
    <submittedName>
        <fullName evidence="2">Uncharacterized protein</fullName>
    </submittedName>
</protein>
<accession>X0YQ60</accession>
<name>X0YQ60_9ZZZZ</name>
<evidence type="ECO:0000313" key="2">
    <source>
        <dbReference type="EMBL" id="GAG58380.1"/>
    </source>
</evidence>
<dbReference type="AlphaFoldDB" id="X0YQ60"/>
<sequence length="118" mass="13726">MKIQLKNKNESIELTSVEISGEVRIIKLTLLKNNESIIVEMAKEEFFNFLSLITAFKDVVIGEDQIFLTESLISNESEPQKQVVEENNDYLKIQVRPTEENIGNNENEELNPEEWDPW</sequence>
<reference evidence="2" key="1">
    <citation type="journal article" date="2014" name="Front. Microbiol.">
        <title>High frequency of phylogenetically diverse reductive dehalogenase-homologous genes in deep subseafloor sedimentary metagenomes.</title>
        <authorList>
            <person name="Kawai M."/>
            <person name="Futagami T."/>
            <person name="Toyoda A."/>
            <person name="Takaki Y."/>
            <person name="Nishi S."/>
            <person name="Hori S."/>
            <person name="Arai W."/>
            <person name="Tsubouchi T."/>
            <person name="Morono Y."/>
            <person name="Uchiyama I."/>
            <person name="Ito T."/>
            <person name="Fujiyama A."/>
            <person name="Inagaki F."/>
            <person name="Takami H."/>
        </authorList>
    </citation>
    <scope>NUCLEOTIDE SEQUENCE</scope>
    <source>
        <strain evidence="2">Expedition CK06-06</strain>
    </source>
</reference>
<gene>
    <name evidence="2" type="ORF">S01H4_06979</name>
</gene>
<comment type="caution">
    <text evidence="2">The sequence shown here is derived from an EMBL/GenBank/DDBJ whole genome shotgun (WGS) entry which is preliminary data.</text>
</comment>
<proteinExistence type="predicted"/>
<feature type="region of interest" description="Disordered" evidence="1">
    <location>
        <begin position="97"/>
        <end position="118"/>
    </location>
</feature>
<dbReference type="EMBL" id="BART01002227">
    <property type="protein sequence ID" value="GAG58380.1"/>
    <property type="molecule type" value="Genomic_DNA"/>
</dbReference>
<organism evidence="2">
    <name type="scientific">marine sediment metagenome</name>
    <dbReference type="NCBI Taxonomy" id="412755"/>
    <lineage>
        <taxon>unclassified sequences</taxon>
        <taxon>metagenomes</taxon>
        <taxon>ecological metagenomes</taxon>
    </lineage>
</organism>
<evidence type="ECO:0000256" key="1">
    <source>
        <dbReference type="SAM" id="MobiDB-lite"/>
    </source>
</evidence>
<feature type="compositionally biased region" description="Acidic residues" evidence="1">
    <location>
        <begin position="106"/>
        <end position="118"/>
    </location>
</feature>